<gene>
    <name evidence="4" type="ORF">CY0110_23876</name>
</gene>
<dbReference type="PROSITE" id="PS50887">
    <property type="entry name" value="GGDEF"/>
    <property type="match status" value="1"/>
</dbReference>
<evidence type="ECO:0000256" key="1">
    <source>
        <dbReference type="SAM" id="Phobius"/>
    </source>
</evidence>
<dbReference type="CDD" id="cd01948">
    <property type="entry name" value="EAL"/>
    <property type="match status" value="1"/>
</dbReference>
<dbReference type="EMBL" id="AAXW01000005">
    <property type="protein sequence ID" value="EAZ92660.1"/>
    <property type="molecule type" value="Genomic_DNA"/>
</dbReference>
<dbReference type="FunFam" id="3.20.20.450:FF:000001">
    <property type="entry name" value="Cyclic di-GMP phosphodiesterase yahA"/>
    <property type="match status" value="1"/>
</dbReference>
<feature type="transmembrane region" description="Helical" evidence="1">
    <location>
        <begin position="382"/>
        <end position="404"/>
    </location>
</feature>
<dbReference type="Proteomes" id="UP000003781">
    <property type="component" value="Unassembled WGS sequence"/>
</dbReference>
<proteinExistence type="predicted"/>
<dbReference type="SMART" id="SM00052">
    <property type="entry name" value="EAL"/>
    <property type="match status" value="1"/>
</dbReference>
<feature type="transmembrane region" description="Helical" evidence="1">
    <location>
        <begin position="359"/>
        <end position="377"/>
    </location>
</feature>
<dbReference type="CDD" id="cd01949">
    <property type="entry name" value="GGDEF"/>
    <property type="match status" value="1"/>
</dbReference>
<dbReference type="Gene3D" id="3.30.70.270">
    <property type="match status" value="1"/>
</dbReference>
<feature type="domain" description="EAL" evidence="2">
    <location>
        <begin position="609"/>
        <end position="868"/>
    </location>
</feature>
<keyword evidence="1" id="KW-1133">Transmembrane helix</keyword>
<evidence type="ECO:0000313" key="4">
    <source>
        <dbReference type="EMBL" id="EAZ92660.1"/>
    </source>
</evidence>
<dbReference type="PANTHER" id="PTHR33121:SF70">
    <property type="entry name" value="SIGNALING PROTEIN YKOW"/>
    <property type="match status" value="1"/>
</dbReference>
<dbReference type="PROSITE" id="PS50883">
    <property type="entry name" value="EAL"/>
    <property type="match status" value="1"/>
</dbReference>
<feature type="domain" description="GGDEF" evidence="3">
    <location>
        <begin position="466"/>
        <end position="600"/>
    </location>
</feature>
<evidence type="ECO:0000259" key="3">
    <source>
        <dbReference type="PROSITE" id="PS50887"/>
    </source>
</evidence>
<dbReference type="Pfam" id="PF00563">
    <property type="entry name" value="EAL"/>
    <property type="match status" value="1"/>
</dbReference>
<dbReference type="GO" id="GO:0071111">
    <property type="term" value="F:cyclic-guanylate-specific phosphodiesterase activity"/>
    <property type="evidence" value="ECO:0007669"/>
    <property type="project" value="InterPro"/>
</dbReference>
<dbReference type="Gene3D" id="3.20.20.450">
    <property type="entry name" value="EAL domain"/>
    <property type="match status" value="1"/>
</dbReference>
<dbReference type="SMART" id="SM01080">
    <property type="entry name" value="CHASE2"/>
    <property type="match status" value="1"/>
</dbReference>
<reference evidence="4 5" key="1">
    <citation type="submission" date="2007-03" db="EMBL/GenBank/DDBJ databases">
        <authorList>
            <person name="Stal L."/>
            <person name="Ferriera S."/>
            <person name="Johnson J."/>
            <person name="Kravitz S."/>
            <person name="Beeson K."/>
            <person name="Sutton G."/>
            <person name="Rogers Y.-H."/>
            <person name="Friedman R."/>
            <person name="Frazier M."/>
            <person name="Venter J.C."/>
        </authorList>
    </citation>
    <scope>NUCLEOTIDE SEQUENCE [LARGE SCALE GENOMIC DNA]</scope>
    <source>
        <strain evidence="4 5">CCY0110</strain>
    </source>
</reference>
<keyword evidence="1" id="KW-0472">Membrane</keyword>
<dbReference type="OrthoDB" id="425396at2"/>
<dbReference type="SUPFAM" id="SSF141868">
    <property type="entry name" value="EAL domain-like"/>
    <property type="match status" value="1"/>
</dbReference>
<dbReference type="Pfam" id="PF05226">
    <property type="entry name" value="CHASE2"/>
    <property type="match status" value="1"/>
</dbReference>
<organism evidence="4 5">
    <name type="scientific">Crocosphaera chwakensis CCY0110</name>
    <dbReference type="NCBI Taxonomy" id="391612"/>
    <lineage>
        <taxon>Bacteria</taxon>
        <taxon>Bacillati</taxon>
        <taxon>Cyanobacteriota</taxon>
        <taxon>Cyanophyceae</taxon>
        <taxon>Oscillatoriophycideae</taxon>
        <taxon>Chroococcales</taxon>
        <taxon>Aphanothecaceae</taxon>
        <taxon>Crocosphaera</taxon>
        <taxon>Crocosphaera chwakensis</taxon>
    </lineage>
</organism>
<dbReference type="InterPro" id="IPR007890">
    <property type="entry name" value="CHASE2"/>
</dbReference>
<dbReference type="InterPro" id="IPR043128">
    <property type="entry name" value="Rev_trsase/Diguanyl_cyclase"/>
</dbReference>
<dbReference type="NCBIfam" id="TIGR00254">
    <property type="entry name" value="GGDEF"/>
    <property type="match status" value="1"/>
</dbReference>
<accession>A3ILK9</accession>
<dbReference type="RefSeq" id="WP_008274229.1">
    <property type="nucleotide sequence ID" value="NZ_AAXW01000005.1"/>
</dbReference>
<keyword evidence="5" id="KW-1185">Reference proteome</keyword>
<name>A3ILK9_9CHRO</name>
<dbReference type="PANTHER" id="PTHR33121">
    <property type="entry name" value="CYCLIC DI-GMP PHOSPHODIESTERASE PDEF"/>
    <property type="match status" value="1"/>
</dbReference>
<dbReference type="eggNOG" id="COG5001">
    <property type="taxonomic scope" value="Bacteria"/>
</dbReference>
<dbReference type="InterPro" id="IPR000160">
    <property type="entry name" value="GGDEF_dom"/>
</dbReference>
<dbReference type="Pfam" id="PF00990">
    <property type="entry name" value="GGDEF"/>
    <property type="match status" value="1"/>
</dbReference>
<comment type="caution">
    <text evidence="4">The sequence shown here is derived from an EMBL/GenBank/DDBJ whole genome shotgun (WGS) entry which is preliminary data.</text>
</comment>
<dbReference type="InterPro" id="IPR035919">
    <property type="entry name" value="EAL_sf"/>
</dbReference>
<evidence type="ECO:0000259" key="2">
    <source>
        <dbReference type="PROSITE" id="PS50883"/>
    </source>
</evidence>
<keyword evidence="1" id="KW-0812">Transmembrane</keyword>
<dbReference type="SMART" id="SM00267">
    <property type="entry name" value="GGDEF"/>
    <property type="match status" value="1"/>
</dbReference>
<protein>
    <submittedName>
        <fullName evidence="4">Uncharacterized protein</fullName>
    </submittedName>
</protein>
<dbReference type="eggNOG" id="COG4252">
    <property type="taxonomic scope" value="Bacteria"/>
</dbReference>
<dbReference type="InterPro" id="IPR050706">
    <property type="entry name" value="Cyclic-di-GMP_PDE-like"/>
</dbReference>
<feature type="transmembrane region" description="Helical" evidence="1">
    <location>
        <begin position="43"/>
        <end position="65"/>
    </location>
</feature>
<dbReference type="InterPro" id="IPR001633">
    <property type="entry name" value="EAL_dom"/>
</dbReference>
<dbReference type="SUPFAM" id="SSF55073">
    <property type="entry name" value="Nucleotide cyclase"/>
    <property type="match status" value="1"/>
</dbReference>
<sequence length="873" mass="99061">MITKLHQVIRSFLVDKSNEKASQGTKNISINSSKNYRRQLRKIWIFTLPSIFLSSILATGVIIGLRQTGYLQFLELVAYDQMLRLRSVNTSDSRLLVVEVNEEDIKQQKQWPLSDEVIAKALDQLQRYDPKLIALDIYRDIPHPPGTESLKKALEKDNIVVVKQLPMGDEPGVNAPKNIPKNRVGFSDLPIDLDNVVRRSLLYIESPSGKIKEYSFALQTVLNYLRNEGNSSFQVSPNFLQINSQKFPRLQYNAGGYVLPESEASGWQNLIKYRSKKISETISLTDVLQGDLEQKLIENKIVLIGVTAHSGKDTFPTPYSAKETENFEMAGVEIHGQIISELLGTILEGKKTFWFLPEGVEWVWIGLWSLLGGVVVWRSQRLWILGGNVIIVVAVLWGLCFFLFTQSGWVPFIPPLLAFLLSGTSVLAYKTVYKTYHDPLTGLANRRSLERKLQQLNYKSINQQPELVAVIFIDVDRFKSINDGLGHQAGDYLLIAMSQLLQEHLNSSEPLGRVGGDEFAIWLKPVKDKQEVVRFAKKLQQALSQPLFWQGHEIYITVTVGISFEETGDNFHGPELLRYADIAMHRAKELNSSRPQIFEPGMDTQAIQRWHLETDLRLGLQQKEFQLYYQPIISLKTGRIAGFEALVRWNSKTRGFVSPGAFIPVAEETGLIVRLGEWILTEACRQIREWHERFPRNPALIMSVNLSGRQFSEPNLVKQIKTILDSAGIEGDRLKLEITESMMMNNVEEAITLLNGLKELGLRLSIDDFGTGYSSLSYLHRFPVDTLKVDKSFVERMEDVKDSDKYISIVQTIISLGHNLNLDVIAEGIETEGQMKVLEFLDCEYGQGYLFSRPLSSENAEALLAKENYLNYG</sequence>
<dbReference type="AlphaFoldDB" id="A3ILK9"/>
<evidence type="ECO:0000313" key="5">
    <source>
        <dbReference type="Proteomes" id="UP000003781"/>
    </source>
</evidence>
<dbReference type="InterPro" id="IPR029787">
    <property type="entry name" value="Nucleotide_cyclase"/>
</dbReference>